<proteinExistence type="predicted"/>
<evidence type="ECO:0000256" key="2">
    <source>
        <dbReference type="SAM" id="SignalP"/>
    </source>
</evidence>
<name>A0A344PLV0_9RHOB</name>
<dbReference type="EMBL" id="CP030918">
    <property type="protein sequence ID" value="AXC50355.1"/>
    <property type="molecule type" value="Genomic_DNA"/>
</dbReference>
<reference evidence="4" key="1">
    <citation type="submission" date="2018-07" db="EMBL/GenBank/DDBJ databases">
        <title>Genome sequencing of Paracoccus sp. SC2-6.</title>
        <authorList>
            <person name="Heo J."/>
            <person name="Kim S.-J."/>
            <person name="Kwon S.-W."/>
        </authorList>
    </citation>
    <scope>NUCLEOTIDE SEQUENCE [LARGE SCALE GENOMIC DNA]</scope>
    <source>
        <strain evidence="4">SC2-6</strain>
    </source>
</reference>
<feature type="compositionally biased region" description="Low complexity" evidence="1">
    <location>
        <begin position="24"/>
        <end position="46"/>
    </location>
</feature>
<feature type="chain" id="PRO_5016971890" description="PepSY domain-containing protein" evidence="2">
    <location>
        <begin position="22"/>
        <end position="114"/>
    </location>
</feature>
<organism evidence="3 4">
    <name type="scientific">Paracoccus suum</name>
    <dbReference type="NCBI Taxonomy" id="2259340"/>
    <lineage>
        <taxon>Bacteria</taxon>
        <taxon>Pseudomonadati</taxon>
        <taxon>Pseudomonadota</taxon>
        <taxon>Alphaproteobacteria</taxon>
        <taxon>Rhodobacterales</taxon>
        <taxon>Paracoccaceae</taxon>
        <taxon>Paracoccus</taxon>
    </lineage>
</organism>
<evidence type="ECO:0000313" key="4">
    <source>
        <dbReference type="Proteomes" id="UP000252023"/>
    </source>
</evidence>
<accession>A0A344PLV0</accession>
<dbReference type="RefSeq" id="WP_114076672.1">
    <property type="nucleotide sequence ID" value="NZ_CP030918.1"/>
</dbReference>
<dbReference type="Proteomes" id="UP000252023">
    <property type="component" value="Chromosome"/>
</dbReference>
<keyword evidence="2" id="KW-0732">Signal</keyword>
<gene>
    <name evidence="3" type="ORF">DRW48_12200</name>
</gene>
<evidence type="ECO:0000256" key="1">
    <source>
        <dbReference type="SAM" id="MobiDB-lite"/>
    </source>
</evidence>
<feature type="signal peptide" evidence="2">
    <location>
        <begin position="1"/>
        <end position="21"/>
    </location>
</feature>
<keyword evidence="4" id="KW-1185">Reference proteome</keyword>
<dbReference type="KEGG" id="pars:DRW48_12200"/>
<protein>
    <recommendedName>
        <fullName evidence="5">PepSY domain-containing protein</fullName>
    </recommendedName>
</protein>
<evidence type="ECO:0008006" key="5">
    <source>
        <dbReference type="Google" id="ProtNLM"/>
    </source>
</evidence>
<sequence>MYRLVLIPAVAAVMLAGPAFAQTAPATDAPAAPPAASTEAAPSASTDKPTTEAPAEGKKLTEILSGIEGEPGFLRFDDIEWDSGDGTWNIEYLGTGGRKTTVEINGTTGEPVIE</sequence>
<evidence type="ECO:0000313" key="3">
    <source>
        <dbReference type="EMBL" id="AXC50355.1"/>
    </source>
</evidence>
<dbReference type="AlphaFoldDB" id="A0A344PLV0"/>
<feature type="region of interest" description="Disordered" evidence="1">
    <location>
        <begin position="24"/>
        <end position="59"/>
    </location>
</feature>